<dbReference type="Proteomes" id="UP000076842">
    <property type="component" value="Unassembled WGS sequence"/>
</dbReference>
<accession>A0A165I6Q5</accession>
<dbReference type="InterPro" id="IPR036291">
    <property type="entry name" value="NAD(P)-bd_dom_sf"/>
</dbReference>
<feature type="domain" description="Enoyl reductase (ER)" evidence="1">
    <location>
        <begin position="21"/>
        <end position="347"/>
    </location>
</feature>
<sequence>MADDTLMRALIQTAYGPPAKSLTLQHIPKPVLPASSSSLLVRVKAASIAPAEWGFLIGITRILGVFSIPDGMGIDFAGVVEGAGEGAKALGWKEGEEIVGAVPISRKGVYQEYILVEATDCARKPANLSWEEASCLPANGLTALQAIAKHKGAKESIFITGGMGGVGHLAIQLAHYHFGFKHITTTVSTSKVVQLKELYPYVDEVIDYKTTDPLKVIPKRSLDVVFSTLGTPGQWIPYLAPQRPVPSLIEITTSPGTAVIEQNWGVKFPWYGRLLFNVATWWMRPRVPEGVQWVPHNTLMVQKELETLVQEAAEGHLTPLVGKVFTLEQATEAFELAHKGIVGKVVFRVTE</sequence>
<dbReference type="CDD" id="cd05289">
    <property type="entry name" value="MDR_like_2"/>
    <property type="match status" value="1"/>
</dbReference>
<gene>
    <name evidence="2" type="ORF">CALCODRAFT_492785</name>
</gene>
<dbReference type="STRING" id="1353952.A0A165I6Q5"/>
<dbReference type="SUPFAM" id="SSF51735">
    <property type="entry name" value="NAD(P)-binding Rossmann-fold domains"/>
    <property type="match status" value="1"/>
</dbReference>
<evidence type="ECO:0000259" key="1">
    <source>
        <dbReference type="SMART" id="SM00829"/>
    </source>
</evidence>
<dbReference type="InterPro" id="IPR013154">
    <property type="entry name" value="ADH-like_N"/>
</dbReference>
<organism evidence="2 3">
    <name type="scientific">Calocera cornea HHB12733</name>
    <dbReference type="NCBI Taxonomy" id="1353952"/>
    <lineage>
        <taxon>Eukaryota</taxon>
        <taxon>Fungi</taxon>
        <taxon>Dikarya</taxon>
        <taxon>Basidiomycota</taxon>
        <taxon>Agaricomycotina</taxon>
        <taxon>Dacrymycetes</taxon>
        <taxon>Dacrymycetales</taxon>
        <taxon>Dacrymycetaceae</taxon>
        <taxon>Calocera</taxon>
    </lineage>
</organism>
<dbReference type="SMART" id="SM00829">
    <property type="entry name" value="PKS_ER"/>
    <property type="match status" value="1"/>
</dbReference>
<protein>
    <submittedName>
        <fullName evidence="2">GroES-like protein</fullName>
    </submittedName>
</protein>
<dbReference type="GO" id="GO:0016491">
    <property type="term" value="F:oxidoreductase activity"/>
    <property type="evidence" value="ECO:0007669"/>
    <property type="project" value="InterPro"/>
</dbReference>
<dbReference type="PANTHER" id="PTHR11695">
    <property type="entry name" value="ALCOHOL DEHYDROGENASE RELATED"/>
    <property type="match status" value="1"/>
</dbReference>
<proteinExistence type="predicted"/>
<dbReference type="Gene3D" id="3.40.50.720">
    <property type="entry name" value="NAD(P)-binding Rossmann-like Domain"/>
    <property type="match status" value="1"/>
</dbReference>
<dbReference type="Pfam" id="PF08240">
    <property type="entry name" value="ADH_N"/>
    <property type="match status" value="1"/>
</dbReference>
<dbReference type="SUPFAM" id="SSF50129">
    <property type="entry name" value="GroES-like"/>
    <property type="match status" value="1"/>
</dbReference>
<evidence type="ECO:0000313" key="2">
    <source>
        <dbReference type="EMBL" id="KZT60198.1"/>
    </source>
</evidence>
<dbReference type="PANTHER" id="PTHR11695:SF294">
    <property type="entry name" value="RETICULON-4-INTERACTING PROTEIN 1, MITOCHONDRIAL"/>
    <property type="match status" value="1"/>
</dbReference>
<dbReference type="InterPro" id="IPR011032">
    <property type="entry name" value="GroES-like_sf"/>
</dbReference>
<dbReference type="Gene3D" id="3.90.180.10">
    <property type="entry name" value="Medium-chain alcohol dehydrogenases, catalytic domain"/>
    <property type="match status" value="1"/>
</dbReference>
<dbReference type="Pfam" id="PF13602">
    <property type="entry name" value="ADH_zinc_N_2"/>
    <property type="match status" value="1"/>
</dbReference>
<dbReference type="InterPro" id="IPR020843">
    <property type="entry name" value="ER"/>
</dbReference>
<name>A0A165I6Q5_9BASI</name>
<dbReference type="InParanoid" id="A0A165I6Q5"/>
<evidence type="ECO:0000313" key="3">
    <source>
        <dbReference type="Proteomes" id="UP000076842"/>
    </source>
</evidence>
<dbReference type="EMBL" id="KV423933">
    <property type="protein sequence ID" value="KZT60198.1"/>
    <property type="molecule type" value="Genomic_DNA"/>
</dbReference>
<dbReference type="AlphaFoldDB" id="A0A165I6Q5"/>
<reference evidence="2 3" key="1">
    <citation type="journal article" date="2016" name="Mol. Biol. Evol.">
        <title>Comparative Genomics of Early-Diverging Mushroom-Forming Fungi Provides Insights into the Origins of Lignocellulose Decay Capabilities.</title>
        <authorList>
            <person name="Nagy L.G."/>
            <person name="Riley R."/>
            <person name="Tritt A."/>
            <person name="Adam C."/>
            <person name="Daum C."/>
            <person name="Floudas D."/>
            <person name="Sun H."/>
            <person name="Yadav J.S."/>
            <person name="Pangilinan J."/>
            <person name="Larsson K.H."/>
            <person name="Matsuura K."/>
            <person name="Barry K."/>
            <person name="Labutti K."/>
            <person name="Kuo R."/>
            <person name="Ohm R.A."/>
            <person name="Bhattacharya S.S."/>
            <person name="Shirouzu T."/>
            <person name="Yoshinaga Y."/>
            <person name="Martin F.M."/>
            <person name="Grigoriev I.V."/>
            <person name="Hibbett D.S."/>
        </authorList>
    </citation>
    <scope>NUCLEOTIDE SEQUENCE [LARGE SCALE GENOMIC DNA]</scope>
    <source>
        <strain evidence="2 3">HHB12733</strain>
    </source>
</reference>
<keyword evidence="3" id="KW-1185">Reference proteome</keyword>
<dbReference type="OrthoDB" id="3354375at2759"/>
<dbReference type="InterPro" id="IPR050700">
    <property type="entry name" value="YIM1/Zinc_Alcohol_DH_Fams"/>
</dbReference>